<dbReference type="GO" id="GO:0005829">
    <property type="term" value="C:cytosol"/>
    <property type="evidence" value="ECO:0007669"/>
    <property type="project" value="GOC"/>
</dbReference>
<evidence type="ECO:0000259" key="5">
    <source>
        <dbReference type="Pfam" id="PF04118"/>
    </source>
</evidence>
<comment type="caution">
    <text evidence="7">The sequence shown here is derived from an EMBL/GenBank/DDBJ whole genome shotgun (WGS) entry which is preliminary data.</text>
</comment>
<dbReference type="InterPro" id="IPR007249">
    <property type="entry name" value="DOP1_N"/>
</dbReference>
<sequence>MPVRVTGGQLAREHPPLLEHASSQQLADDALDDDEKYFQSPRFRHFKHECETACMRFERAQEWADLIHYLQQLQRILSKYSQFPIIPDKVLVAKRLYQCLNPALPSGVHKTTLETIELIFSRIGPQRLARDLAFYSEGIFPLYRHASYQVKPALLELFERYYVPLGSQAVPCLPGLVLALLTAMEDLGSDFYRRALRLLDKLALNTGVEPFMRAVWGRLLHNAAVRHQALLYIAARFPHPPAMPPRLVDGASSSSSHLPDGSSRFSWAKPPQAKAPRATQSESVVHVTRDEFCPDAQGTVLRALVVALQQGDTLVRRTALDLLISCFPLPTASPPHAAADPPPAVLTPRASVAGSSGWAALEPIFTDAQFSELLCAALSLLPQHEWALTRRVRLWIFGLPSGTHTAQSRTPTQQLPLVPRVRGIFITSVRLLLEVPETEKASSFRTLVDALEMPPLLHVLEAHDALLLYSLRVALFGSPAGADEGPDRRGVGGGREPSLAGPGATPPVGLEILRYFERVSAAAFWRACTRALLHLHAGANLDETCVDGVDAIGAAAAEAAKPPAPPLVERKWRLLHLVDRAVSTLMHPSLAEPGSAAHQLAVEQLLQLAVHACEVERLTLDGSRGDTSWQVVVGVLQLLNNFLLLLNRHCDCQVPDADPPSTPAREVAAVSPHASAQAEQPLPDLATEREADASPPRPAAAPASAPAPSAAEGAPAAEGVAELRSLGPTPPDSPPTPPADTSADCKPLVSSTKRSPAARRAPADVPVDGAESSDELPEQPPLLADDADDSSAASGRSASAPSPASPVARPPPPLPPPPLPPPPPPRPPPPPPPPPPAAASPAAAAVVGATDAPHRATSTRLNRAPTATRSHRQLRAACVCLEARFSPVFDALVRYCGAPDAPGAPPTDEQLHALVLSGRLLYSLVRVLPPDRPLPLPHSAAHALLDGAVAKSHLRALVKSDHPASLLDGVGADVGPALAMPSGVGVVPLALLSAPPVLWDEADDSYFFELEEVTGSASSFAGSEPQPRESDSAHECSSPLALRRAESMSSPSDRHASEASLPQWVTALLNGCGTGIFDVVACCVLTLVRLLSAPNDPNMAEADDASGGEHRVYVKPSLPAPVVRKVLRAVWSYLSDEDGRTQRTAAFLWMRLQTLWPAGCACAVADALRDARRAAQPEYTRLARSTEARGRRQVKQSDWSSTRSERDEGGSLTRAEARNTLWDEMPAEEPEADDTEIFAFQGPHQATPAAPAAGSGLTNTEQLAGEIARFALLWRASQLSSASRVNGCPLPGVGMLLVLDALQHPAAIVRASAQRWLLDASSQPQSLLPPLLAMLLGRVGPMRLRVYALAKLRAALSCMPSGTMPLLSHYPAPSELWKLCREQMLQTPLAPRNLMDSNGGSMFQLLVACTFLVLLQPIARVGRSAQSLAIELMTALLYAAPAAIVTSLCQALLEPILRSLQSAVGSVGHGVQGQLLSLTYAVIQLGPVHSQLPELLVQTVMLGLSNVRSADWAHWVSFSVSCLPQCSTARASDSAASLVVALLTTLSDLLLACVPPLPPPQLEALLAALHHTHHFCLYGQPPQQRITGEQLQPPRSPSQAIVLAQHAMHQQLPVVLLALLYTWYTASPTDVYMRQLAQAPLALLSRHSAPRRELLGSIFFVWEERALARSLEDERLDVALSNEVNSISGLSQRDTALLALLTELPHCSPSNVLATAADMLKARSAAAFTVTDTMRVTQSVGLRFMLVYVRYIQPLRALAEGWSKLSLLIRAALPGNEVISASVLLLMLKEWERRVSSLGERSPLVVKASARREAQDVTETLLKAVCNSLSRSYRVGGGEAVPEELPSLHPHSDAWERDDVGVMALCALEDAAIPLINALYTGPRKSEQERAVDVLATTVSAIVAPLDAAMSSNALPTARAKRLAHASLRVLIQAIQAPGATRAWRKHVGRLFGSSFFFHGLSRRTLPLWARLVNAWLSLETPKAATTLLLSGKMGRTAGWFAKKAAEAEAQADLLRRLSFAVWAGEYNQYVGALQGLLIDRVVAGFKFGLNSDKADDARWMVQVQAFLCLRVLAVRVAPEHLTALWPIAMAELQRILLSADATRPALLLAACQLIDTLLAVLPDDFSAFSWMFVPGSSPDGGFQQAVAKPSGSTPPSGRGTVSDDGLAAASGTEAVGFAALLAPLCHDESAQEGRPTGSELTGLLRPSPDGKRRPLLGMCTLQHASDLSPFALQLAKHLARSALHSRAAELDTAMIDLLIGCEYLAPADAQLELAPYLQVRSTIKQLIDQALIVPNAAHAQESRVEPIESDGALQDAHSVSSASTNTPSVEADPATAGEIVDSEDTIRKENNGARRESPHRDSYDLWA</sequence>
<evidence type="ECO:0008006" key="9">
    <source>
        <dbReference type="Google" id="ProtNLM"/>
    </source>
</evidence>
<keyword evidence="2" id="KW-0653">Protein transport</keyword>
<gene>
    <name evidence="7" type="ORF">AB1Y20_022431</name>
</gene>
<dbReference type="InterPro" id="IPR016024">
    <property type="entry name" value="ARM-type_fold"/>
</dbReference>
<dbReference type="GO" id="GO:0005802">
    <property type="term" value="C:trans-Golgi network"/>
    <property type="evidence" value="ECO:0007669"/>
    <property type="project" value="TreeGrafter"/>
</dbReference>
<reference evidence="7 8" key="1">
    <citation type="journal article" date="2024" name="Science">
        <title>Giant polyketide synthase enzymes in the biosynthesis of giant marine polyether toxins.</title>
        <authorList>
            <person name="Fallon T.R."/>
            <person name="Shende V.V."/>
            <person name="Wierzbicki I.H."/>
            <person name="Pendleton A.L."/>
            <person name="Watervoot N.F."/>
            <person name="Auber R.P."/>
            <person name="Gonzalez D.J."/>
            <person name="Wisecaver J.H."/>
            <person name="Moore B.S."/>
        </authorList>
    </citation>
    <scope>NUCLEOTIDE SEQUENCE [LARGE SCALE GENOMIC DNA]</scope>
    <source>
        <strain evidence="7 8">12B1</strain>
    </source>
</reference>
<evidence type="ECO:0000313" key="7">
    <source>
        <dbReference type="EMBL" id="KAL1520870.1"/>
    </source>
</evidence>
<accession>A0AB34JIY0</accession>
<keyword evidence="1" id="KW-0813">Transport</keyword>
<feature type="region of interest" description="Disordered" evidence="4">
    <location>
        <begin position="657"/>
        <end position="868"/>
    </location>
</feature>
<comment type="similarity">
    <text evidence="3">Belongs to the DOP1 family.</text>
</comment>
<dbReference type="GO" id="GO:0006895">
    <property type="term" value="P:Golgi to endosome transport"/>
    <property type="evidence" value="ECO:0007669"/>
    <property type="project" value="InterPro"/>
</dbReference>
<feature type="region of interest" description="Disordered" evidence="4">
    <location>
        <begin position="244"/>
        <end position="282"/>
    </location>
</feature>
<feature type="compositionally biased region" description="Low complexity" evidence="4">
    <location>
        <begin position="839"/>
        <end position="849"/>
    </location>
</feature>
<evidence type="ECO:0000256" key="1">
    <source>
        <dbReference type="ARBA" id="ARBA00022448"/>
    </source>
</evidence>
<evidence type="ECO:0000256" key="4">
    <source>
        <dbReference type="SAM" id="MobiDB-lite"/>
    </source>
</evidence>
<feature type="region of interest" description="Disordered" evidence="4">
    <location>
        <begin position="1018"/>
        <end position="1055"/>
    </location>
</feature>
<dbReference type="PANTHER" id="PTHR14042:SF24">
    <property type="entry name" value="PROTEIN DOPEY-1 HOMOLOG"/>
    <property type="match status" value="1"/>
</dbReference>
<dbReference type="SUPFAM" id="SSF48371">
    <property type="entry name" value="ARM repeat"/>
    <property type="match status" value="2"/>
</dbReference>
<evidence type="ECO:0000313" key="8">
    <source>
        <dbReference type="Proteomes" id="UP001515480"/>
    </source>
</evidence>
<dbReference type="GO" id="GO:0005768">
    <property type="term" value="C:endosome"/>
    <property type="evidence" value="ECO:0007669"/>
    <property type="project" value="TreeGrafter"/>
</dbReference>
<evidence type="ECO:0000256" key="3">
    <source>
        <dbReference type="ARBA" id="ARBA00046326"/>
    </source>
</evidence>
<feature type="region of interest" description="Disordered" evidence="4">
    <location>
        <begin position="2303"/>
        <end position="2368"/>
    </location>
</feature>
<feature type="compositionally biased region" description="Low complexity" evidence="4">
    <location>
        <begin position="252"/>
        <end position="263"/>
    </location>
</feature>
<dbReference type="Pfam" id="PF04118">
    <property type="entry name" value="Dopey_N"/>
    <property type="match status" value="1"/>
</dbReference>
<evidence type="ECO:0000256" key="2">
    <source>
        <dbReference type="ARBA" id="ARBA00022927"/>
    </source>
</evidence>
<feature type="compositionally biased region" description="Basic and acidic residues" evidence="4">
    <location>
        <begin position="2345"/>
        <end position="2368"/>
    </location>
</feature>
<feature type="compositionally biased region" description="Low complexity" evidence="4">
    <location>
        <begin position="758"/>
        <end position="768"/>
    </location>
</feature>
<feature type="compositionally biased region" description="Polar residues" evidence="4">
    <location>
        <begin position="856"/>
        <end position="868"/>
    </location>
</feature>
<dbReference type="PANTHER" id="PTHR14042">
    <property type="entry name" value="DOPEY-RELATED"/>
    <property type="match status" value="1"/>
</dbReference>
<protein>
    <recommendedName>
        <fullName evidence="9">Dopey N-terminal domain-containing protein</fullName>
    </recommendedName>
</protein>
<organism evidence="7 8">
    <name type="scientific">Prymnesium parvum</name>
    <name type="common">Toxic golden alga</name>
    <dbReference type="NCBI Taxonomy" id="97485"/>
    <lineage>
        <taxon>Eukaryota</taxon>
        <taxon>Haptista</taxon>
        <taxon>Haptophyta</taxon>
        <taxon>Prymnesiophyceae</taxon>
        <taxon>Prymnesiales</taxon>
        <taxon>Prymnesiaceae</taxon>
        <taxon>Prymnesium</taxon>
    </lineage>
</organism>
<dbReference type="InterPro" id="IPR056457">
    <property type="entry name" value="DOP1_C"/>
</dbReference>
<feature type="region of interest" description="Disordered" evidence="4">
    <location>
        <begin position="1182"/>
        <end position="1216"/>
    </location>
</feature>
<dbReference type="GO" id="GO:0015031">
    <property type="term" value="P:protein transport"/>
    <property type="evidence" value="ECO:0007669"/>
    <property type="project" value="UniProtKB-KW"/>
</dbReference>
<dbReference type="Proteomes" id="UP001515480">
    <property type="component" value="Unassembled WGS sequence"/>
</dbReference>
<feature type="region of interest" description="Disordered" evidence="4">
    <location>
        <begin position="483"/>
        <end position="503"/>
    </location>
</feature>
<name>A0AB34JIY0_PRYPA</name>
<feature type="domain" description="DOP1-like C-terminal" evidence="6">
    <location>
        <begin position="1758"/>
        <end position="2134"/>
    </location>
</feature>
<keyword evidence="8" id="KW-1185">Reference proteome</keyword>
<proteinExistence type="inferred from homology"/>
<feature type="domain" description="DOP1 N-terminal" evidence="5">
    <location>
        <begin position="41"/>
        <end position="399"/>
    </location>
</feature>
<feature type="region of interest" description="Disordered" evidence="4">
    <location>
        <begin position="2143"/>
        <end position="2166"/>
    </location>
</feature>
<evidence type="ECO:0000259" key="6">
    <source>
        <dbReference type="Pfam" id="PF24598"/>
    </source>
</evidence>
<dbReference type="InterPro" id="IPR040314">
    <property type="entry name" value="DOP1"/>
</dbReference>
<feature type="compositionally biased region" description="Polar residues" evidence="4">
    <location>
        <begin position="2318"/>
        <end position="2329"/>
    </location>
</feature>
<dbReference type="Pfam" id="PF24598">
    <property type="entry name" value="DOP1_C"/>
    <property type="match status" value="1"/>
</dbReference>
<feature type="region of interest" description="Disordered" evidence="4">
    <location>
        <begin position="2189"/>
        <end position="2210"/>
    </location>
</feature>
<feature type="compositionally biased region" description="Low complexity" evidence="4">
    <location>
        <begin position="790"/>
        <end position="807"/>
    </location>
</feature>
<feature type="compositionally biased region" description="Pro residues" evidence="4">
    <location>
        <begin position="728"/>
        <end position="738"/>
    </location>
</feature>
<dbReference type="EMBL" id="JBGBPQ010000008">
    <property type="protein sequence ID" value="KAL1520870.1"/>
    <property type="molecule type" value="Genomic_DNA"/>
</dbReference>
<feature type="compositionally biased region" description="Pro residues" evidence="4">
    <location>
        <begin position="808"/>
        <end position="838"/>
    </location>
</feature>
<feature type="compositionally biased region" description="Low complexity" evidence="4">
    <location>
        <begin position="700"/>
        <end position="722"/>
    </location>
</feature>